<feature type="transmembrane region" description="Helical" evidence="9">
    <location>
        <begin position="133"/>
        <end position="159"/>
    </location>
</feature>
<dbReference type="InterPro" id="IPR039421">
    <property type="entry name" value="Type_1_exporter"/>
</dbReference>
<feature type="transmembrane region" description="Helical" evidence="9">
    <location>
        <begin position="62"/>
        <end position="83"/>
    </location>
</feature>
<feature type="transmembrane region" description="Helical" evidence="9">
    <location>
        <begin position="282"/>
        <end position="303"/>
    </location>
</feature>
<accession>B6WBU2</accession>
<dbReference type="InterPro" id="IPR036640">
    <property type="entry name" value="ABC1_TM_sf"/>
</dbReference>
<dbReference type="InterPro" id="IPR017871">
    <property type="entry name" value="ABC_transporter-like_CS"/>
</dbReference>
<feature type="domain" description="ABC transmembrane type-1" evidence="11">
    <location>
        <begin position="27"/>
        <end position="308"/>
    </location>
</feature>
<dbReference type="PANTHER" id="PTHR43394:SF1">
    <property type="entry name" value="ATP-BINDING CASSETTE SUB-FAMILY B MEMBER 10, MITOCHONDRIAL"/>
    <property type="match status" value="1"/>
</dbReference>
<protein>
    <submittedName>
        <fullName evidence="12">ABC transporter, ATP-binding protein</fullName>
    </submittedName>
</protein>
<evidence type="ECO:0000313" key="12">
    <source>
        <dbReference type="EMBL" id="EEB35111.1"/>
    </source>
</evidence>
<keyword evidence="2" id="KW-0813">Transport</keyword>
<dbReference type="STRING" id="561177.ANHYDRO_02075"/>
<feature type="transmembrane region" description="Helical" evidence="9">
    <location>
        <begin position="30"/>
        <end position="50"/>
    </location>
</feature>
<sequence length="588" mass="65721">MNSLKEFFENFKYLMPAVGQYKKNAKISMLATSIETILELVVPTIMALIIDRAVSRKDIKMTFILGGLMIVVSLICMYSGMVATKHASATSSGFGANLRKLAFGKIQTFGFEDLEEFRTSSLITRLTSDIQQIIFSVFLAVRFIIKTVVMALVAVVLSVKVSPRLSLLFLVTLPLLVIAIFFTMSKVIPGFRQFRKEFDKLNLIVQESLANIRVIKSFVRDDFEIKKMAEQNFTMYKLIDKASGAMSYIGPIANVIMFGSMVSIVWFGGNEIISGQIKVGELMSFIMYSMMLLGAFLGISMVLMQMMASSPGVVRVAEVLEHKPYMNNDEKIENLEVKEGSIDFNNVSFKYGKDSDNYALKDINLHIKEGESIGILGSTGSSKSTLVQLLPRLYDIDKGELKIGGLDIKKYDIENLRDAVNIVLQKNTLFSGTIEENIRWGDIDASFEEVEKVAKIACADEFIKERADGYQSVLGQGGTGVSGGQKQRICIARSLLKKPKILILDNSTSAVDTKTESKIVEGINKYSKNLTKIIISQRVSSFKNCDRILVMKDGYIEDIGSHDQVYSRNDFYKKTYDMQEKGSDLDEK</sequence>
<dbReference type="Gene3D" id="3.40.50.300">
    <property type="entry name" value="P-loop containing nucleotide triphosphate hydrolases"/>
    <property type="match status" value="1"/>
</dbReference>
<keyword evidence="8 9" id="KW-0472">Membrane</keyword>
<dbReference type="InterPro" id="IPR011527">
    <property type="entry name" value="ABC1_TM_dom"/>
</dbReference>
<dbReference type="SUPFAM" id="SSF52540">
    <property type="entry name" value="P-loop containing nucleoside triphosphate hydrolases"/>
    <property type="match status" value="1"/>
</dbReference>
<evidence type="ECO:0000256" key="7">
    <source>
        <dbReference type="ARBA" id="ARBA00022989"/>
    </source>
</evidence>
<dbReference type="FunFam" id="3.40.50.300:FF:000221">
    <property type="entry name" value="Multidrug ABC transporter ATP-binding protein"/>
    <property type="match status" value="1"/>
</dbReference>
<reference evidence="12 13" key="1">
    <citation type="submission" date="2008-09" db="EMBL/GenBank/DDBJ databases">
        <authorList>
            <person name="Fulton L."/>
            <person name="Clifton S."/>
            <person name="Fulton B."/>
            <person name="Xu J."/>
            <person name="Minx P."/>
            <person name="Pepin K.H."/>
            <person name="Johnson M."/>
            <person name="Thiruvilangam P."/>
            <person name="Bhonagiri V."/>
            <person name="Nash W.E."/>
            <person name="Mardis E.R."/>
            <person name="Wilson R.K."/>
        </authorList>
    </citation>
    <scope>NUCLEOTIDE SEQUENCE [LARGE SCALE GENOMIC DNA]</scope>
    <source>
        <strain evidence="12 13">DSM 7454</strain>
    </source>
</reference>
<dbReference type="GO" id="GO:0016887">
    <property type="term" value="F:ATP hydrolysis activity"/>
    <property type="evidence" value="ECO:0007669"/>
    <property type="project" value="InterPro"/>
</dbReference>
<dbReference type="eggNOG" id="COG1132">
    <property type="taxonomic scope" value="Bacteria"/>
</dbReference>
<gene>
    <name evidence="12" type="ORF">ANHYDRO_02075</name>
</gene>
<dbReference type="GO" id="GO:0005524">
    <property type="term" value="F:ATP binding"/>
    <property type="evidence" value="ECO:0007669"/>
    <property type="project" value="UniProtKB-KW"/>
</dbReference>
<comment type="caution">
    <text evidence="12">The sequence shown here is derived from an EMBL/GenBank/DDBJ whole genome shotgun (WGS) entry which is preliminary data.</text>
</comment>
<dbReference type="Proteomes" id="UP000005451">
    <property type="component" value="Unassembled WGS sequence"/>
</dbReference>
<dbReference type="Pfam" id="PF00005">
    <property type="entry name" value="ABC_tran"/>
    <property type="match status" value="1"/>
</dbReference>
<feature type="transmembrane region" description="Helical" evidence="9">
    <location>
        <begin position="165"/>
        <end position="188"/>
    </location>
</feature>
<name>B6WBU2_9FIRM</name>
<evidence type="ECO:0000256" key="5">
    <source>
        <dbReference type="ARBA" id="ARBA00022741"/>
    </source>
</evidence>
<keyword evidence="5" id="KW-0547">Nucleotide-binding</keyword>
<dbReference type="InterPro" id="IPR003439">
    <property type="entry name" value="ABC_transporter-like_ATP-bd"/>
</dbReference>
<reference evidence="12 13" key="2">
    <citation type="submission" date="2008-10" db="EMBL/GenBank/DDBJ databases">
        <title>Draft genome sequence of Anaerococcus hydrogenalis (DSM 7454).</title>
        <authorList>
            <person name="Sudarsanam P."/>
            <person name="Ley R."/>
            <person name="Guruge J."/>
            <person name="Turnbaugh P.J."/>
            <person name="Mahowald M."/>
            <person name="Liep D."/>
            <person name="Gordon J."/>
        </authorList>
    </citation>
    <scope>NUCLEOTIDE SEQUENCE [LARGE SCALE GENOMIC DNA]</scope>
    <source>
        <strain evidence="12 13">DSM 7454</strain>
    </source>
</reference>
<dbReference type="Gene3D" id="1.20.1560.10">
    <property type="entry name" value="ABC transporter type 1, transmembrane domain"/>
    <property type="match status" value="1"/>
</dbReference>
<dbReference type="RefSeq" id="WP_004815925.1">
    <property type="nucleotide sequence ID" value="NZ_ABXA01000049.1"/>
</dbReference>
<dbReference type="GO" id="GO:0015421">
    <property type="term" value="F:ABC-type oligopeptide transporter activity"/>
    <property type="evidence" value="ECO:0007669"/>
    <property type="project" value="TreeGrafter"/>
</dbReference>
<dbReference type="GO" id="GO:0005886">
    <property type="term" value="C:plasma membrane"/>
    <property type="evidence" value="ECO:0007669"/>
    <property type="project" value="UniProtKB-SubCell"/>
</dbReference>
<feature type="transmembrane region" description="Helical" evidence="9">
    <location>
        <begin position="245"/>
        <end position="267"/>
    </location>
</feature>
<dbReference type="InterPro" id="IPR027417">
    <property type="entry name" value="P-loop_NTPase"/>
</dbReference>
<dbReference type="EMBL" id="ABXA01000049">
    <property type="protein sequence ID" value="EEB35111.1"/>
    <property type="molecule type" value="Genomic_DNA"/>
</dbReference>
<evidence type="ECO:0000259" key="10">
    <source>
        <dbReference type="PROSITE" id="PS50893"/>
    </source>
</evidence>
<feature type="domain" description="ABC transporter" evidence="10">
    <location>
        <begin position="342"/>
        <end position="578"/>
    </location>
</feature>
<dbReference type="InterPro" id="IPR003593">
    <property type="entry name" value="AAA+_ATPase"/>
</dbReference>
<evidence type="ECO:0000256" key="8">
    <source>
        <dbReference type="ARBA" id="ARBA00023136"/>
    </source>
</evidence>
<organism evidence="12 13">
    <name type="scientific">Anaerococcus hydrogenalis DSM 7454</name>
    <dbReference type="NCBI Taxonomy" id="561177"/>
    <lineage>
        <taxon>Bacteria</taxon>
        <taxon>Bacillati</taxon>
        <taxon>Bacillota</taxon>
        <taxon>Tissierellia</taxon>
        <taxon>Tissierellales</taxon>
        <taxon>Peptoniphilaceae</taxon>
        <taxon>Anaerococcus</taxon>
    </lineage>
</organism>
<keyword evidence="6 12" id="KW-0067">ATP-binding</keyword>
<evidence type="ECO:0000256" key="2">
    <source>
        <dbReference type="ARBA" id="ARBA00022448"/>
    </source>
</evidence>
<comment type="subcellular location">
    <subcellularLocation>
        <location evidence="1">Cell membrane</location>
        <topology evidence="1">Multi-pass membrane protein</topology>
    </subcellularLocation>
</comment>
<keyword evidence="7 9" id="KW-1133">Transmembrane helix</keyword>
<keyword evidence="3" id="KW-1003">Cell membrane</keyword>
<dbReference type="PROSITE" id="PS50893">
    <property type="entry name" value="ABC_TRANSPORTER_2"/>
    <property type="match status" value="1"/>
</dbReference>
<evidence type="ECO:0000256" key="1">
    <source>
        <dbReference type="ARBA" id="ARBA00004651"/>
    </source>
</evidence>
<evidence type="ECO:0000256" key="4">
    <source>
        <dbReference type="ARBA" id="ARBA00022692"/>
    </source>
</evidence>
<dbReference type="AlphaFoldDB" id="B6WBU2"/>
<dbReference type="CDD" id="cd18548">
    <property type="entry name" value="ABC_6TM_Tm287_like"/>
    <property type="match status" value="1"/>
</dbReference>
<evidence type="ECO:0000313" key="13">
    <source>
        <dbReference type="Proteomes" id="UP000005451"/>
    </source>
</evidence>
<evidence type="ECO:0000256" key="3">
    <source>
        <dbReference type="ARBA" id="ARBA00022475"/>
    </source>
</evidence>
<evidence type="ECO:0000259" key="11">
    <source>
        <dbReference type="PROSITE" id="PS50929"/>
    </source>
</evidence>
<evidence type="ECO:0000256" key="9">
    <source>
        <dbReference type="SAM" id="Phobius"/>
    </source>
</evidence>
<dbReference type="PROSITE" id="PS50929">
    <property type="entry name" value="ABC_TM1F"/>
    <property type="match status" value="1"/>
</dbReference>
<dbReference type="PROSITE" id="PS00211">
    <property type="entry name" value="ABC_TRANSPORTER_1"/>
    <property type="match status" value="1"/>
</dbReference>
<dbReference type="SUPFAM" id="SSF90123">
    <property type="entry name" value="ABC transporter transmembrane region"/>
    <property type="match status" value="1"/>
</dbReference>
<keyword evidence="4 9" id="KW-0812">Transmembrane</keyword>
<evidence type="ECO:0000256" key="6">
    <source>
        <dbReference type="ARBA" id="ARBA00022840"/>
    </source>
</evidence>
<proteinExistence type="predicted"/>
<dbReference type="SMART" id="SM00382">
    <property type="entry name" value="AAA"/>
    <property type="match status" value="1"/>
</dbReference>
<dbReference type="PANTHER" id="PTHR43394">
    <property type="entry name" value="ATP-DEPENDENT PERMEASE MDL1, MITOCHONDRIAL"/>
    <property type="match status" value="1"/>
</dbReference>
<dbReference type="Pfam" id="PF00664">
    <property type="entry name" value="ABC_membrane"/>
    <property type="match status" value="1"/>
</dbReference>